<accession>A0ABP9MFF0</accession>
<keyword evidence="2" id="KW-1185">Reference proteome</keyword>
<dbReference type="EMBL" id="BAABKE010000001">
    <property type="protein sequence ID" value="GAA5094543.1"/>
    <property type="molecule type" value="Genomic_DNA"/>
</dbReference>
<dbReference type="PROSITE" id="PS51257">
    <property type="entry name" value="PROKAR_LIPOPROTEIN"/>
    <property type="match status" value="1"/>
</dbReference>
<sequence length="137" mass="15326">MIFECKNKILKLGVIMASMIAAGCTSTSSIQNDENSYTGTFTEKSNNYQSRMVLNKCVDELEALKSLSRDDYNVLKNSFKEVNEINQLYKRIASTTSPDTKALLQMSIEAKTTMLCAKVRYSSVLSTESILEQVDVL</sequence>
<evidence type="ECO:0000313" key="2">
    <source>
        <dbReference type="Proteomes" id="UP001500631"/>
    </source>
</evidence>
<reference evidence="2" key="1">
    <citation type="journal article" date="2019" name="Int. J. Syst. Evol. Microbiol.">
        <title>The Global Catalogue of Microorganisms (GCM) 10K type strain sequencing project: providing services to taxonomists for standard genome sequencing and annotation.</title>
        <authorList>
            <consortium name="The Broad Institute Genomics Platform"/>
            <consortium name="The Broad Institute Genome Sequencing Center for Infectious Disease"/>
            <person name="Wu L."/>
            <person name="Ma J."/>
        </authorList>
    </citation>
    <scope>NUCLEOTIDE SEQUENCE [LARGE SCALE GENOMIC DNA]</scope>
    <source>
        <strain evidence="2">JCM 18424</strain>
    </source>
</reference>
<evidence type="ECO:0000313" key="1">
    <source>
        <dbReference type="EMBL" id="GAA5094543.1"/>
    </source>
</evidence>
<protein>
    <recommendedName>
        <fullName evidence="3">Lipoprotein</fullName>
    </recommendedName>
</protein>
<organism evidence="1 2">
    <name type="scientific">Wohlfahrtiimonas larvae</name>
    <dbReference type="NCBI Taxonomy" id="1157986"/>
    <lineage>
        <taxon>Bacteria</taxon>
        <taxon>Pseudomonadati</taxon>
        <taxon>Pseudomonadota</taxon>
        <taxon>Gammaproteobacteria</taxon>
        <taxon>Cardiobacteriales</taxon>
        <taxon>Ignatzschineriaceae</taxon>
        <taxon>Wohlfahrtiimonas</taxon>
    </lineage>
</organism>
<proteinExistence type="predicted"/>
<dbReference type="Proteomes" id="UP001500631">
    <property type="component" value="Unassembled WGS sequence"/>
</dbReference>
<evidence type="ECO:0008006" key="3">
    <source>
        <dbReference type="Google" id="ProtNLM"/>
    </source>
</evidence>
<comment type="caution">
    <text evidence="1">The sequence shown here is derived from an EMBL/GenBank/DDBJ whole genome shotgun (WGS) entry which is preliminary data.</text>
</comment>
<name>A0ABP9MFF0_9GAMM</name>
<gene>
    <name evidence="1" type="ORF">GCM10023338_02940</name>
</gene>